<gene>
    <name evidence="2" type="ORF">XENORESO_019332</name>
</gene>
<feature type="chain" id="PRO_5047339722" evidence="1">
    <location>
        <begin position="22"/>
        <end position="105"/>
    </location>
</feature>
<sequence>MHSSLHIVTHVFVCVFSPGGSFTVVENVTEEVQSLRNRVELLEKVHERTHEHVLKLTNKSYLHCCLPRNLSDLCIHVQLKTQLLFNHPTKHALKYHTCTLAYHQS</sequence>
<organism evidence="2 3">
    <name type="scientific">Xenotaenia resolanae</name>
    <dbReference type="NCBI Taxonomy" id="208358"/>
    <lineage>
        <taxon>Eukaryota</taxon>
        <taxon>Metazoa</taxon>
        <taxon>Chordata</taxon>
        <taxon>Craniata</taxon>
        <taxon>Vertebrata</taxon>
        <taxon>Euteleostomi</taxon>
        <taxon>Actinopterygii</taxon>
        <taxon>Neopterygii</taxon>
        <taxon>Teleostei</taxon>
        <taxon>Neoteleostei</taxon>
        <taxon>Acanthomorphata</taxon>
        <taxon>Ovalentaria</taxon>
        <taxon>Atherinomorphae</taxon>
        <taxon>Cyprinodontiformes</taxon>
        <taxon>Goodeidae</taxon>
        <taxon>Xenotaenia</taxon>
    </lineage>
</organism>
<keyword evidence="3" id="KW-1185">Reference proteome</keyword>
<reference evidence="2 3" key="1">
    <citation type="submission" date="2021-06" db="EMBL/GenBank/DDBJ databases">
        <authorList>
            <person name="Palmer J.M."/>
        </authorList>
    </citation>
    <scope>NUCLEOTIDE SEQUENCE [LARGE SCALE GENOMIC DNA]</scope>
    <source>
        <strain evidence="2 3">XR_2019</strain>
        <tissue evidence="2">Muscle</tissue>
    </source>
</reference>
<name>A0ABV0X428_9TELE</name>
<dbReference type="Proteomes" id="UP001444071">
    <property type="component" value="Unassembled WGS sequence"/>
</dbReference>
<feature type="signal peptide" evidence="1">
    <location>
        <begin position="1"/>
        <end position="21"/>
    </location>
</feature>
<protein>
    <submittedName>
        <fullName evidence="2">Uncharacterized protein</fullName>
    </submittedName>
</protein>
<evidence type="ECO:0000256" key="1">
    <source>
        <dbReference type="SAM" id="SignalP"/>
    </source>
</evidence>
<comment type="caution">
    <text evidence="2">The sequence shown here is derived from an EMBL/GenBank/DDBJ whole genome shotgun (WGS) entry which is preliminary data.</text>
</comment>
<evidence type="ECO:0000313" key="2">
    <source>
        <dbReference type="EMBL" id="MEQ2276585.1"/>
    </source>
</evidence>
<evidence type="ECO:0000313" key="3">
    <source>
        <dbReference type="Proteomes" id="UP001444071"/>
    </source>
</evidence>
<accession>A0ABV0X428</accession>
<proteinExistence type="predicted"/>
<keyword evidence="1" id="KW-0732">Signal</keyword>
<dbReference type="EMBL" id="JAHRIM010090150">
    <property type="protein sequence ID" value="MEQ2276585.1"/>
    <property type="molecule type" value="Genomic_DNA"/>
</dbReference>